<name>A0ACB8BVG6_9AGAM</name>
<gene>
    <name evidence="1" type="ORF">BV22DRAFT_1029754</name>
</gene>
<proteinExistence type="predicted"/>
<dbReference type="EMBL" id="MU266344">
    <property type="protein sequence ID" value="KAH7929135.1"/>
    <property type="molecule type" value="Genomic_DNA"/>
</dbReference>
<evidence type="ECO:0000313" key="1">
    <source>
        <dbReference type="EMBL" id="KAH7929135.1"/>
    </source>
</evidence>
<keyword evidence="2" id="KW-1185">Reference proteome</keyword>
<evidence type="ECO:0000313" key="2">
    <source>
        <dbReference type="Proteomes" id="UP000790709"/>
    </source>
</evidence>
<organism evidence="1 2">
    <name type="scientific">Leucogyrophana mollusca</name>
    <dbReference type="NCBI Taxonomy" id="85980"/>
    <lineage>
        <taxon>Eukaryota</taxon>
        <taxon>Fungi</taxon>
        <taxon>Dikarya</taxon>
        <taxon>Basidiomycota</taxon>
        <taxon>Agaricomycotina</taxon>
        <taxon>Agaricomycetes</taxon>
        <taxon>Agaricomycetidae</taxon>
        <taxon>Boletales</taxon>
        <taxon>Boletales incertae sedis</taxon>
        <taxon>Leucogyrophana</taxon>
    </lineage>
</organism>
<dbReference type="Proteomes" id="UP000790709">
    <property type="component" value="Unassembled WGS sequence"/>
</dbReference>
<sequence>MAVDTTGPLLSVGPTEPLQLTDVTVPDIYQQLGREYSHRLFARILVDSEASATLQDITWRQLLTDTHRTVASLKSLLSPVDDSPTSSSKVVGLLAASNYQYFVQLVALWFLGWAPLLLSPRNSPQAIEHLLKTSSASALIVGYPWRDTGKTMQQAIDGLIVHEMEPDLAGLPVDTGEGFREEHAPRPMDLDSVILYTHTSGSQGHPKLIPTTQKRFIAGIRARSAQQYAGSSIYAPLPLFHGMGLYAFTRWPLGSGVVPTFIEMSGPLDGSALLRHLEHLPGAIAFLAPSVLEEIADSPGLDLGPLVAAKRVFFGGAPMNPNAARTLINHGVLLGSAYGSSETSLLSVFDLPSEDLLQDWFYIRFQEDHYTIHLLPVDGPDSNVRELVVSPSDKDSPAVLNHVDPVGFATQDLWAPHPTRRGLWMHMGRKDDVTVLSNGEKTDNKQIESLLQQDSRIKHVLVFGTGKAFNGVVLNPNSGDQHTLDQANFLASVWPTIEHANDIIPRHSRILPQMVLVADEHKPFVLSDKGTVRRKETLELYATSITTAYKSLEEAPASIQGEKAELQDPADVLRFIRNLICEQLARKNLEDNDNFFESGLDSLHAFQVRALLLRGTNITELPYNVAYTHPTISRLSAFISLTLFGQAPISDAPQPLDRTYHISSTIHRFTSGLSPFVRRVTTEDGHESDGLSVVISGSTGSLGSHVLQSLLVRSDVIRVFCLHRGDPGEAFENQKRSFMERGIPVEVLVRQRSKVDFLRADFSRPLVGLVQEDLNKVLAHATHIIHTAWQLNFNLPLEQFAEVHVAGVRHLIDLALSSRRATPPKLVFLSSIAAVSRYSLSSAVPEQIFSDATLPATEGYAEAKFVAERVINEACERCGLQAAIIRAGQLSGSSVSGFWTATEYIPILFASSRKLGILPNDFPDTHWLPVDIAADAVIALSLHKEALPLACYHLENPTATTWGNALQLYSQTLGGGIKTVPTKDWLSAVEGSGGLSSMASAIPAIQLLQFYTDFAAATKSWVTLDVTKARAIFPGIDYGTLTPTLIQSYVTWMIGHQ</sequence>
<comment type="caution">
    <text evidence="1">The sequence shown here is derived from an EMBL/GenBank/DDBJ whole genome shotgun (WGS) entry which is preliminary data.</text>
</comment>
<protein>
    <submittedName>
        <fullName evidence="1">Acetyl-CoA synthetase-like protein</fullName>
    </submittedName>
</protein>
<accession>A0ACB8BVG6</accession>
<reference evidence="1" key="1">
    <citation type="journal article" date="2021" name="New Phytol.">
        <title>Evolutionary innovations through gain and loss of genes in the ectomycorrhizal Boletales.</title>
        <authorList>
            <person name="Wu G."/>
            <person name="Miyauchi S."/>
            <person name="Morin E."/>
            <person name="Kuo A."/>
            <person name="Drula E."/>
            <person name="Varga T."/>
            <person name="Kohler A."/>
            <person name="Feng B."/>
            <person name="Cao Y."/>
            <person name="Lipzen A."/>
            <person name="Daum C."/>
            <person name="Hundley H."/>
            <person name="Pangilinan J."/>
            <person name="Johnson J."/>
            <person name="Barry K."/>
            <person name="LaButti K."/>
            <person name="Ng V."/>
            <person name="Ahrendt S."/>
            <person name="Min B."/>
            <person name="Choi I.G."/>
            <person name="Park H."/>
            <person name="Plett J.M."/>
            <person name="Magnuson J."/>
            <person name="Spatafora J.W."/>
            <person name="Nagy L.G."/>
            <person name="Henrissat B."/>
            <person name="Grigoriev I.V."/>
            <person name="Yang Z.L."/>
            <person name="Xu J."/>
            <person name="Martin F.M."/>
        </authorList>
    </citation>
    <scope>NUCLEOTIDE SEQUENCE</scope>
    <source>
        <strain evidence="1">KUC20120723A-06</strain>
    </source>
</reference>